<evidence type="ECO:0000313" key="9">
    <source>
        <dbReference type="Proteomes" id="UP000020529"/>
    </source>
</evidence>
<dbReference type="PANTHER" id="PTHR43827">
    <property type="entry name" value="2,5-DIKETO-D-GLUCONIC ACID REDUCTASE"/>
    <property type="match status" value="1"/>
</dbReference>
<dbReference type="RefSeq" id="WP_005794290.1">
    <property type="nucleotide sequence ID" value="NZ_JGCY01000288.1"/>
</dbReference>
<dbReference type="InterPro" id="IPR036812">
    <property type="entry name" value="NAD(P)_OxRdtase_dom_sf"/>
</dbReference>
<dbReference type="Pfam" id="PF00248">
    <property type="entry name" value="Aldo_ket_red"/>
    <property type="match status" value="1"/>
</dbReference>
<reference evidence="8 9" key="1">
    <citation type="submission" date="2014-02" db="EMBL/GenBank/DDBJ databases">
        <authorList>
            <person name="Sears C."/>
            <person name="Carroll K."/>
            <person name="Sack B.R."/>
            <person name="Qadri F."/>
            <person name="Myers L.L."/>
            <person name="Chung G.-T."/>
            <person name="Escheverria P."/>
            <person name="Fraser C.M."/>
            <person name="Sadzewicz L."/>
            <person name="Shefchek K.A."/>
            <person name="Tallon L."/>
            <person name="Das S.P."/>
            <person name="Daugherty S."/>
            <person name="Mongodin E.F."/>
        </authorList>
    </citation>
    <scope>NUCLEOTIDE SEQUENCE [LARGE SCALE GENOMIC DNA]</scope>
    <source>
        <strain evidence="9">3988T(B)14</strain>
    </source>
</reference>
<dbReference type="GO" id="GO:0016616">
    <property type="term" value="F:oxidoreductase activity, acting on the CH-OH group of donors, NAD or NADP as acceptor"/>
    <property type="evidence" value="ECO:0007669"/>
    <property type="project" value="UniProtKB-ARBA"/>
</dbReference>
<comment type="similarity">
    <text evidence="1">Belongs to the aldo/keto reductase family.</text>
</comment>
<dbReference type="InterPro" id="IPR018170">
    <property type="entry name" value="Aldo/ket_reductase_CS"/>
</dbReference>
<dbReference type="PROSITE" id="PS00798">
    <property type="entry name" value="ALDOKETO_REDUCTASE_1"/>
    <property type="match status" value="1"/>
</dbReference>
<feature type="domain" description="NADP-dependent oxidoreductase" evidence="7">
    <location>
        <begin position="25"/>
        <end position="258"/>
    </location>
</feature>
<dbReference type="PROSITE" id="PS00062">
    <property type="entry name" value="ALDOKETO_REDUCTASE_2"/>
    <property type="match status" value="1"/>
</dbReference>
<gene>
    <name evidence="8" type="ORF">M124_1766</name>
</gene>
<evidence type="ECO:0000256" key="2">
    <source>
        <dbReference type="ARBA" id="ARBA00022857"/>
    </source>
</evidence>
<dbReference type="Gene3D" id="3.20.20.100">
    <property type="entry name" value="NADP-dependent oxidoreductase domain"/>
    <property type="match status" value="1"/>
</dbReference>
<feature type="site" description="Lowers pKa of active site Tyr" evidence="6">
    <location>
        <position position="74"/>
    </location>
</feature>
<dbReference type="FunFam" id="3.20.20.100:FF:000015">
    <property type="entry name" value="Oxidoreductase, aldo/keto reductase family"/>
    <property type="match status" value="1"/>
</dbReference>
<evidence type="ECO:0000256" key="4">
    <source>
        <dbReference type="PIRSR" id="PIRSR000097-1"/>
    </source>
</evidence>
<sequence>MDFKELNNGVKMPIQGFGVFQIPDATECERVVTDALAVGYRLIDTASVYGNERAVGMAIRKSGIPREELFITTKAWISEMGYERTLRALDTSLARLGLDYLDLYLIHMPFGDYYGAWRAMEKLYAKGRVRAIGVCNFEPDRLLDLCHNANVIPAVNQIEVHPYTPQTDAIRTMQELGIQAEAWGPLAEGRNGLFTDDILTGIARKYDKSAAQVVLRWHLQRGVVAIPKSVHRQRMQENFNIGDFMLTPEDMAAIASMNTGYNTILDLRAPEEVQRLYGIECPA</sequence>
<accession>A0A015SW29</accession>
<comment type="caution">
    <text evidence="8">The sequence shown here is derived from an EMBL/GenBank/DDBJ whole genome shotgun (WGS) entry which is preliminary data.</text>
</comment>
<keyword evidence="3" id="KW-0560">Oxidoreductase</keyword>
<evidence type="ECO:0000256" key="3">
    <source>
        <dbReference type="ARBA" id="ARBA00023002"/>
    </source>
</evidence>
<dbReference type="PRINTS" id="PR00069">
    <property type="entry name" value="ALDKETRDTASE"/>
</dbReference>
<name>A0A015SW29_BACFG</name>
<dbReference type="InterPro" id="IPR020471">
    <property type="entry name" value="AKR"/>
</dbReference>
<keyword evidence="2" id="KW-0521">NADP</keyword>
<evidence type="ECO:0000256" key="1">
    <source>
        <dbReference type="ARBA" id="ARBA00007905"/>
    </source>
</evidence>
<feature type="binding site" evidence="5">
    <location>
        <position position="107"/>
    </location>
    <ligand>
        <name>substrate</name>
    </ligand>
</feature>
<dbReference type="PIRSF" id="PIRSF000097">
    <property type="entry name" value="AKR"/>
    <property type="match status" value="1"/>
</dbReference>
<dbReference type="AlphaFoldDB" id="A0A015SW29"/>
<evidence type="ECO:0000256" key="5">
    <source>
        <dbReference type="PIRSR" id="PIRSR000097-2"/>
    </source>
</evidence>
<dbReference type="CDD" id="cd19133">
    <property type="entry name" value="AKR_AKR5F1"/>
    <property type="match status" value="1"/>
</dbReference>
<dbReference type="InterPro" id="IPR023210">
    <property type="entry name" value="NADP_OxRdtase_dom"/>
</dbReference>
<dbReference type="PATRIC" id="fig|1339315.3.peg.2527"/>
<dbReference type="Proteomes" id="UP000020529">
    <property type="component" value="Unassembled WGS sequence"/>
</dbReference>
<evidence type="ECO:0000259" key="7">
    <source>
        <dbReference type="Pfam" id="PF00248"/>
    </source>
</evidence>
<evidence type="ECO:0000313" key="8">
    <source>
        <dbReference type="EMBL" id="EXY74477.1"/>
    </source>
</evidence>
<protein>
    <submittedName>
        <fullName evidence="8">Aldo/keto reductase family protein</fullName>
    </submittedName>
</protein>
<organism evidence="8 9">
    <name type="scientific">Bacteroides fragilis str. 3988T(B)14</name>
    <dbReference type="NCBI Taxonomy" id="1339315"/>
    <lineage>
        <taxon>Bacteria</taxon>
        <taxon>Pseudomonadati</taxon>
        <taxon>Bacteroidota</taxon>
        <taxon>Bacteroidia</taxon>
        <taxon>Bacteroidales</taxon>
        <taxon>Bacteroidaceae</taxon>
        <taxon>Bacteroides</taxon>
    </lineage>
</organism>
<dbReference type="SUPFAM" id="SSF51430">
    <property type="entry name" value="NAD(P)-linked oxidoreductase"/>
    <property type="match status" value="1"/>
</dbReference>
<dbReference type="PROSITE" id="PS00063">
    <property type="entry name" value="ALDOKETO_REDUCTASE_3"/>
    <property type="match status" value="1"/>
</dbReference>
<feature type="active site" description="Proton donor" evidence="4">
    <location>
        <position position="49"/>
    </location>
</feature>
<dbReference type="EMBL" id="JGCY01000288">
    <property type="protein sequence ID" value="EXY74477.1"/>
    <property type="molecule type" value="Genomic_DNA"/>
</dbReference>
<evidence type="ECO:0000256" key="6">
    <source>
        <dbReference type="PIRSR" id="PIRSR000097-3"/>
    </source>
</evidence>
<dbReference type="PANTHER" id="PTHR43827:SF3">
    <property type="entry name" value="NADP-DEPENDENT OXIDOREDUCTASE DOMAIN-CONTAINING PROTEIN"/>
    <property type="match status" value="1"/>
</dbReference>
<proteinExistence type="inferred from homology"/>